<organism evidence="2 3">
    <name type="scientific">Streptomyces yaizuensis</name>
    <dbReference type="NCBI Taxonomy" id="2989713"/>
    <lineage>
        <taxon>Bacteria</taxon>
        <taxon>Bacillati</taxon>
        <taxon>Actinomycetota</taxon>
        <taxon>Actinomycetes</taxon>
        <taxon>Kitasatosporales</taxon>
        <taxon>Streptomycetaceae</taxon>
        <taxon>Streptomyces</taxon>
    </lineage>
</organism>
<evidence type="ECO:0000313" key="2">
    <source>
        <dbReference type="EMBL" id="GLF97387.1"/>
    </source>
</evidence>
<dbReference type="RefSeq" id="WP_323449382.1">
    <property type="nucleotide sequence ID" value="NZ_BSBI01000010.1"/>
</dbReference>
<keyword evidence="3" id="KW-1185">Reference proteome</keyword>
<name>A0ABQ5P4E0_9ACTN</name>
<accession>A0ABQ5P4E0</accession>
<feature type="region of interest" description="Disordered" evidence="1">
    <location>
        <begin position="189"/>
        <end position="223"/>
    </location>
</feature>
<comment type="caution">
    <text evidence="2">The sequence shown here is derived from an EMBL/GenBank/DDBJ whole genome shotgun (WGS) entry which is preliminary data.</text>
</comment>
<reference evidence="2 3" key="1">
    <citation type="submission" date="2022-10" db="EMBL/GenBank/DDBJ databases">
        <title>Draft genome sequence of Streptomyces sp. YSPA8.</title>
        <authorList>
            <person name="Moriuchi R."/>
            <person name="Dohra H."/>
            <person name="Yamamura H."/>
            <person name="Kodani S."/>
        </authorList>
    </citation>
    <scope>NUCLEOTIDE SEQUENCE [LARGE SCALE GENOMIC DNA]</scope>
    <source>
        <strain evidence="2 3">YSPA8</strain>
    </source>
</reference>
<evidence type="ECO:0000313" key="3">
    <source>
        <dbReference type="Proteomes" id="UP001291653"/>
    </source>
</evidence>
<proteinExistence type="predicted"/>
<feature type="compositionally biased region" description="Gly residues" evidence="1">
    <location>
        <begin position="195"/>
        <end position="204"/>
    </location>
</feature>
<dbReference type="Proteomes" id="UP001291653">
    <property type="component" value="Unassembled WGS sequence"/>
</dbReference>
<feature type="compositionally biased region" description="Gly residues" evidence="1">
    <location>
        <begin position="97"/>
        <end position="106"/>
    </location>
</feature>
<feature type="region of interest" description="Disordered" evidence="1">
    <location>
        <begin position="41"/>
        <end position="171"/>
    </location>
</feature>
<gene>
    <name evidence="2" type="ORF">SYYSPA8_23840</name>
</gene>
<evidence type="ECO:0000256" key="1">
    <source>
        <dbReference type="SAM" id="MobiDB-lite"/>
    </source>
</evidence>
<sequence>MARETMLGRFSLLSRTGKILLVGGVVLTALALAASVVTLRGGDPARSKSTGSAGEPGLLPDGLGDLGGLGGVPQRIEPSPPTGRTAGGSSPGDRAGDAGGGTGSGAAPGAERGERQRPPRPTASTAPGPPPAQRSSSATLPGDGGAPTPQASARRSAHPLRPAYSAWAGPGCSGGGQYREHGRYLDGDEGWYSRPGGGHQGNGCDGRFSAVPMSGHDDRDGGGSATWSWDVGTGYRECSLTVVVPEGEHDRDVAGAPSVYQVSAGGGGTLQTFRVDQRALRGTRAQVHGLRVSEGTLTVRLLDRGRDWGGGREGAHHAAAQMRADCRPAA</sequence>
<dbReference type="EMBL" id="BSBI01000010">
    <property type="protein sequence ID" value="GLF97387.1"/>
    <property type="molecule type" value="Genomic_DNA"/>
</dbReference>
<protein>
    <submittedName>
        <fullName evidence="2">Adhesin</fullName>
    </submittedName>
</protein>